<dbReference type="Proteomes" id="UP000653045">
    <property type="component" value="Unassembled WGS sequence"/>
</dbReference>
<gene>
    <name evidence="2" type="ORF">JHK62_01445</name>
</gene>
<dbReference type="InterPro" id="IPR001763">
    <property type="entry name" value="Rhodanese-like_dom"/>
</dbReference>
<dbReference type="Gene3D" id="3.40.250.10">
    <property type="entry name" value="Rhodanese-like domain"/>
    <property type="match status" value="1"/>
</dbReference>
<feature type="domain" description="Rhodanese" evidence="1">
    <location>
        <begin position="15"/>
        <end position="98"/>
    </location>
</feature>
<dbReference type="EMBL" id="JAENBO010000001">
    <property type="protein sequence ID" value="MBJ8325344.1"/>
    <property type="molecule type" value="Genomic_DNA"/>
</dbReference>
<dbReference type="PROSITE" id="PS00380">
    <property type="entry name" value="RHODANESE_1"/>
    <property type="match status" value="1"/>
</dbReference>
<evidence type="ECO:0000259" key="1">
    <source>
        <dbReference type="PROSITE" id="PS50206"/>
    </source>
</evidence>
<dbReference type="SMART" id="SM00450">
    <property type="entry name" value="RHOD"/>
    <property type="match status" value="1"/>
</dbReference>
<organism evidence="2 3">
    <name type="scientific">Streptococcus pacificus</name>
    <dbReference type="NCBI Taxonomy" id="2740577"/>
    <lineage>
        <taxon>Bacteria</taxon>
        <taxon>Bacillati</taxon>
        <taxon>Bacillota</taxon>
        <taxon>Bacilli</taxon>
        <taxon>Lactobacillales</taxon>
        <taxon>Streptococcaceae</taxon>
        <taxon>Streptococcus</taxon>
    </lineage>
</organism>
<dbReference type="CDD" id="cd00158">
    <property type="entry name" value="RHOD"/>
    <property type="match status" value="1"/>
</dbReference>
<sequence length="98" mass="11074">MIKSIPMPSFKELHQQKQVNLIDVRERDEYESGHIPGAQNLPLSELQFSFQTLDKAKDYFIVCQSGSRSLMASQFLDEKGFHVTNIEGGTSAWQGALE</sequence>
<dbReference type="InterPro" id="IPR036873">
    <property type="entry name" value="Rhodanese-like_dom_sf"/>
</dbReference>
<protein>
    <submittedName>
        <fullName evidence="2">Rhodanese-like domain-containing protein</fullName>
    </submittedName>
</protein>
<dbReference type="PANTHER" id="PTHR43031:SF17">
    <property type="entry name" value="SULFURTRANSFERASE YTWF-RELATED"/>
    <property type="match status" value="1"/>
</dbReference>
<dbReference type="Pfam" id="PF00581">
    <property type="entry name" value="Rhodanese"/>
    <property type="match status" value="1"/>
</dbReference>
<dbReference type="PROSITE" id="PS50206">
    <property type="entry name" value="RHODANESE_3"/>
    <property type="match status" value="1"/>
</dbReference>
<dbReference type="InterPro" id="IPR001307">
    <property type="entry name" value="Thiosulphate_STrfase_CS"/>
</dbReference>
<name>A0ABS0ZH74_9STRE</name>
<keyword evidence="3" id="KW-1185">Reference proteome</keyword>
<proteinExistence type="predicted"/>
<dbReference type="RefSeq" id="WP_199574901.1">
    <property type="nucleotide sequence ID" value="NZ_JAENBO010000001.1"/>
</dbReference>
<comment type="caution">
    <text evidence="2">The sequence shown here is derived from an EMBL/GenBank/DDBJ whole genome shotgun (WGS) entry which is preliminary data.</text>
</comment>
<dbReference type="PANTHER" id="PTHR43031">
    <property type="entry name" value="FAD-DEPENDENT OXIDOREDUCTASE"/>
    <property type="match status" value="1"/>
</dbReference>
<reference evidence="2 3" key="1">
    <citation type="journal article" date="2021" name="Int. J. Syst. Evol. Microbiol.">
        <title>Streptococcus vicugnae sp. nov., isolated from faeces of alpacas (Vicugna pacos) and cattle (Bos taurus), Streptococcus zalophi sp. nov., and Streptococcus pacificus sp. nov., isolated from respiratory tract of California sea lions (Zalophus californianus).</title>
        <authorList>
            <person name="Volokhov D.V."/>
            <person name="Zagorodnyaya T.A."/>
            <person name="Shen Z."/>
            <person name="Blom J."/>
            <person name="Furtak V.A."/>
            <person name="Eisenberg T."/>
            <person name="Fan P."/>
            <person name="Jeong K.C."/>
            <person name="Gao Y."/>
            <person name="Zhang S."/>
            <person name="Amselle M."/>
        </authorList>
    </citation>
    <scope>NUCLEOTIDE SEQUENCE [LARGE SCALE GENOMIC DNA]</scope>
    <source>
        <strain evidence="2 3">CSL7591</strain>
    </source>
</reference>
<dbReference type="InterPro" id="IPR050229">
    <property type="entry name" value="GlpE_sulfurtransferase"/>
</dbReference>
<accession>A0ABS0ZH74</accession>
<evidence type="ECO:0000313" key="2">
    <source>
        <dbReference type="EMBL" id="MBJ8325344.1"/>
    </source>
</evidence>
<evidence type="ECO:0000313" key="3">
    <source>
        <dbReference type="Proteomes" id="UP000653045"/>
    </source>
</evidence>
<dbReference type="SUPFAM" id="SSF52821">
    <property type="entry name" value="Rhodanese/Cell cycle control phosphatase"/>
    <property type="match status" value="1"/>
</dbReference>